<dbReference type="Proteomes" id="UP000696931">
    <property type="component" value="Unassembled WGS sequence"/>
</dbReference>
<evidence type="ECO:0000313" key="5">
    <source>
        <dbReference type="Proteomes" id="UP000696931"/>
    </source>
</evidence>
<keyword evidence="1" id="KW-0479">Metal-binding</keyword>
<dbReference type="Pfam" id="PF07687">
    <property type="entry name" value="M20_dimer"/>
    <property type="match status" value="1"/>
</dbReference>
<dbReference type="SUPFAM" id="SSF53187">
    <property type="entry name" value="Zn-dependent exopeptidases"/>
    <property type="match status" value="1"/>
</dbReference>
<dbReference type="EMBL" id="JACRIW010000041">
    <property type="protein sequence ID" value="MBI5169008.1"/>
    <property type="molecule type" value="Genomic_DNA"/>
</dbReference>
<protein>
    <submittedName>
        <fullName evidence="4">Peptidase dimerization domain-containing protein</fullName>
    </submittedName>
</protein>
<dbReference type="GO" id="GO:0008777">
    <property type="term" value="F:acetylornithine deacetylase activity"/>
    <property type="evidence" value="ECO:0007669"/>
    <property type="project" value="TreeGrafter"/>
</dbReference>
<name>A0A933SC11_UNCEI</name>
<evidence type="ECO:0000313" key="4">
    <source>
        <dbReference type="EMBL" id="MBI5169008.1"/>
    </source>
</evidence>
<accession>A0A933SC11</accession>
<proteinExistence type="predicted"/>
<dbReference type="SUPFAM" id="SSF55031">
    <property type="entry name" value="Bacterial exopeptidase dimerisation domain"/>
    <property type="match status" value="1"/>
</dbReference>
<dbReference type="InterPro" id="IPR011650">
    <property type="entry name" value="Peptidase_M20_dimer"/>
</dbReference>
<evidence type="ECO:0000256" key="1">
    <source>
        <dbReference type="ARBA" id="ARBA00022723"/>
    </source>
</evidence>
<gene>
    <name evidence="4" type="ORF">HZA61_05945</name>
</gene>
<dbReference type="GO" id="GO:0006526">
    <property type="term" value="P:L-arginine biosynthetic process"/>
    <property type="evidence" value="ECO:0007669"/>
    <property type="project" value="TreeGrafter"/>
</dbReference>
<dbReference type="InterPro" id="IPR036264">
    <property type="entry name" value="Bact_exopeptidase_dim_dom"/>
</dbReference>
<dbReference type="Gene3D" id="3.40.630.10">
    <property type="entry name" value="Zn peptidases"/>
    <property type="match status" value="1"/>
</dbReference>
<reference evidence="4" key="1">
    <citation type="submission" date="2020-07" db="EMBL/GenBank/DDBJ databases">
        <title>Huge and variable diversity of episymbiotic CPR bacteria and DPANN archaea in groundwater ecosystems.</title>
        <authorList>
            <person name="He C.Y."/>
            <person name="Keren R."/>
            <person name="Whittaker M."/>
            <person name="Farag I.F."/>
            <person name="Doudna J."/>
            <person name="Cate J.H.D."/>
            <person name="Banfield J.F."/>
        </authorList>
    </citation>
    <scope>NUCLEOTIDE SEQUENCE</scope>
    <source>
        <strain evidence="4">NC_groundwater_1813_Pr3_B-0.1um_71_17</strain>
    </source>
</reference>
<dbReference type="Gene3D" id="3.30.70.360">
    <property type="match status" value="1"/>
</dbReference>
<feature type="non-terminal residue" evidence="4">
    <location>
        <position position="1"/>
    </location>
</feature>
<sequence length="198" mass="21066">LNVEMGCNGVVNAEVRVSGVSAHSARPWMGTNAVGAGAAWLAEITKFPVTPVQVQGIEFRETLQVTTLRAGRARNVVPDEMVVNLNHRFPPGRGVDEAVARVRALVPAEFGFDVVDSARAGDVHLDHPEVQAFVKRFGATVAGKQGWTDVAQFSAAGVPAFNFGPGIATLCHRADEHCPIAHLGEAYARLAAFLSTEE</sequence>
<organism evidence="4 5">
    <name type="scientific">Eiseniibacteriota bacterium</name>
    <dbReference type="NCBI Taxonomy" id="2212470"/>
    <lineage>
        <taxon>Bacteria</taxon>
        <taxon>Candidatus Eiseniibacteriota</taxon>
    </lineage>
</organism>
<keyword evidence="2" id="KW-0378">Hydrolase</keyword>
<evidence type="ECO:0000256" key="2">
    <source>
        <dbReference type="ARBA" id="ARBA00022801"/>
    </source>
</evidence>
<evidence type="ECO:0000259" key="3">
    <source>
        <dbReference type="Pfam" id="PF07687"/>
    </source>
</evidence>
<dbReference type="InterPro" id="IPR050072">
    <property type="entry name" value="Peptidase_M20A"/>
</dbReference>
<comment type="caution">
    <text evidence="4">The sequence shown here is derived from an EMBL/GenBank/DDBJ whole genome shotgun (WGS) entry which is preliminary data.</text>
</comment>
<dbReference type="AlphaFoldDB" id="A0A933SC11"/>
<dbReference type="PANTHER" id="PTHR43808">
    <property type="entry name" value="ACETYLORNITHINE DEACETYLASE"/>
    <property type="match status" value="1"/>
</dbReference>
<dbReference type="PANTHER" id="PTHR43808:SF31">
    <property type="entry name" value="N-ACETYL-L-CITRULLINE DEACETYLASE"/>
    <property type="match status" value="1"/>
</dbReference>
<feature type="domain" description="Peptidase M20 dimerisation" evidence="3">
    <location>
        <begin position="9"/>
        <end position="109"/>
    </location>
</feature>